<dbReference type="Proteomes" id="UP000195514">
    <property type="component" value="Chromosome I"/>
</dbReference>
<keyword evidence="7 9" id="KW-0687">Ribonucleoprotein</keyword>
<accession>A0A1Y6K7B0</accession>
<feature type="domain" description="SRP54-type proteins GTP-binding" evidence="10">
    <location>
        <begin position="266"/>
        <end position="279"/>
    </location>
</feature>
<dbReference type="InterPro" id="IPR022941">
    <property type="entry name" value="SRP54"/>
</dbReference>
<evidence type="ECO:0000256" key="3">
    <source>
        <dbReference type="ARBA" id="ARBA00022801"/>
    </source>
</evidence>
<keyword evidence="2 9" id="KW-0547">Nucleotide-binding</keyword>
<dbReference type="InterPro" id="IPR042101">
    <property type="entry name" value="SRP54_N_sf"/>
</dbReference>
<dbReference type="Gene3D" id="1.20.120.140">
    <property type="entry name" value="Signal recognition particle SRP54, nucleotide-binding domain"/>
    <property type="match status" value="1"/>
</dbReference>
<evidence type="ECO:0000256" key="4">
    <source>
        <dbReference type="ARBA" id="ARBA00022884"/>
    </source>
</evidence>
<evidence type="ECO:0000256" key="9">
    <source>
        <dbReference type="HAMAP-Rule" id="MF_00306"/>
    </source>
</evidence>
<keyword evidence="9" id="KW-0963">Cytoplasm</keyword>
<dbReference type="InterPro" id="IPR000897">
    <property type="entry name" value="SRP54_GTPase_dom"/>
</dbReference>
<dbReference type="InterPro" id="IPR036891">
    <property type="entry name" value="Signal_recog_part_SRP54_M_sf"/>
</dbReference>
<evidence type="ECO:0000256" key="6">
    <source>
        <dbReference type="ARBA" id="ARBA00023135"/>
    </source>
</evidence>
<dbReference type="PANTHER" id="PTHR11564">
    <property type="entry name" value="SIGNAL RECOGNITION PARTICLE 54K PROTEIN SRP54"/>
    <property type="match status" value="1"/>
</dbReference>
<comment type="subunit">
    <text evidence="9">Part of the signal recognition particle protein translocation system, which is composed of SRP and FtsY.</text>
</comment>
<comment type="subcellular location">
    <subcellularLocation>
        <location evidence="9">Cytoplasm</location>
    </subcellularLocation>
    <text evidence="9">The SRP-RNC complex is targeted to the cytoplasmic membrane.</text>
</comment>
<dbReference type="KEGG" id="abat:CFX1CAM_1703"/>
<evidence type="ECO:0000256" key="5">
    <source>
        <dbReference type="ARBA" id="ARBA00023134"/>
    </source>
</evidence>
<dbReference type="AlphaFoldDB" id="A0A1Y6K7B0"/>
<comment type="similarity">
    <text evidence="1 9">Belongs to the GTP-binding SRP family. SRP54 subfamily.</text>
</comment>
<keyword evidence="6 9" id="KW-0733">Signal recognition particle</keyword>
<dbReference type="InterPro" id="IPR013822">
    <property type="entry name" value="Signal_recog_particl_SRP54_hlx"/>
</dbReference>
<dbReference type="GO" id="GO:0005525">
    <property type="term" value="F:GTP binding"/>
    <property type="evidence" value="ECO:0007669"/>
    <property type="project" value="UniProtKB-UniRule"/>
</dbReference>
<evidence type="ECO:0000259" key="10">
    <source>
        <dbReference type="PROSITE" id="PS00300"/>
    </source>
</evidence>
<keyword evidence="12" id="KW-1185">Reference proteome</keyword>
<evidence type="ECO:0000256" key="8">
    <source>
        <dbReference type="ARBA" id="ARBA00048027"/>
    </source>
</evidence>
<dbReference type="RefSeq" id="WP_173745457.1">
    <property type="nucleotide sequence ID" value="NZ_LT859958.1"/>
</dbReference>
<dbReference type="SMART" id="SM00963">
    <property type="entry name" value="SRP54_N"/>
    <property type="match status" value="1"/>
</dbReference>
<dbReference type="SMART" id="SM00962">
    <property type="entry name" value="SRP54"/>
    <property type="match status" value="1"/>
</dbReference>
<dbReference type="EMBL" id="LT859958">
    <property type="protein sequence ID" value="SMX54768.1"/>
    <property type="molecule type" value="Genomic_DNA"/>
</dbReference>
<dbReference type="Gene3D" id="1.10.260.30">
    <property type="entry name" value="Signal recognition particle, SRP54 subunit, M-domain"/>
    <property type="match status" value="1"/>
</dbReference>
<reference evidence="12" key="1">
    <citation type="submission" date="2017-05" db="EMBL/GenBank/DDBJ databases">
        <authorList>
            <person name="Kirkegaard R."/>
            <person name="Mcilroy J S."/>
        </authorList>
    </citation>
    <scope>NUCLEOTIDE SEQUENCE [LARGE SCALE GENOMIC DNA]</scope>
</reference>
<dbReference type="GO" id="GO:0006614">
    <property type="term" value="P:SRP-dependent cotranslational protein targeting to membrane"/>
    <property type="evidence" value="ECO:0007669"/>
    <property type="project" value="InterPro"/>
</dbReference>
<feature type="binding site" evidence="9">
    <location>
        <begin position="245"/>
        <end position="248"/>
    </location>
    <ligand>
        <name>GTP</name>
        <dbReference type="ChEBI" id="CHEBI:37565"/>
    </ligand>
</feature>
<feature type="binding site" evidence="9">
    <location>
        <begin position="106"/>
        <end position="113"/>
    </location>
    <ligand>
        <name>GTP</name>
        <dbReference type="ChEBI" id="CHEBI:37565"/>
    </ligand>
</feature>
<evidence type="ECO:0000313" key="11">
    <source>
        <dbReference type="EMBL" id="SMX54768.1"/>
    </source>
</evidence>
<gene>
    <name evidence="9 11" type="primary">ffh</name>
    <name evidence="11" type="ORF">CFX1CAM_1703</name>
</gene>
<dbReference type="HAMAP" id="MF_00306">
    <property type="entry name" value="SRP54"/>
    <property type="match status" value="1"/>
</dbReference>
<keyword evidence="4 9" id="KW-0694">RNA-binding</keyword>
<evidence type="ECO:0000256" key="1">
    <source>
        <dbReference type="ARBA" id="ARBA00005450"/>
    </source>
</evidence>
<evidence type="ECO:0000313" key="12">
    <source>
        <dbReference type="Proteomes" id="UP000195514"/>
    </source>
</evidence>
<dbReference type="SUPFAM" id="SSF47446">
    <property type="entry name" value="Signal peptide-binding domain"/>
    <property type="match status" value="1"/>
</dbReference>
<dbReference type="EC" id="3.6.5.4" evidence="9"/>
<dbReference type="Pfam" id="PF02978">
    <property type="entry name" value="SRP_SPB"/>
    <property type="match status" value="1"/>
</dbReference>
<comment type="function">
    <text evidence="9">Involved in targeting and insertion of nascent membrane proteins into the cytoplasmic membrane. Binds to the hydrophobic signal sequence of the ribosome-nascent chain (RNC) as it emerges from the ribosomes. The SRP-RNC complex is then targeted to the cytoplasmic membrane where it interacts with the SRP receptor FtsY.</text>
</comment>
<comment type="catalytic activity">
    <reaction evidence="8 9">
        <text>GTP + H2O = GDP + phosphate + H(+)</text>
        <dbReference type="Rhea" id="RHEA:19669"/>
        <dbReference type="ChEBI" id="CHEBI:15377"/>
        <dbReference type="ChEBI" id="CHEBI:15378"/>
        <dbReference type="ChEBI" id="CHEBI:37565"/>
        <dbReference type="ChEBI" id="CHEBI:43474"/>
        <dbReference type="ChEBI" id="CHEBI:58189"/>
        <dbReference type="EC" id="3.6.5.4"/>
    </reaction>
</comment>
<comment type="domain">
    <text evidence="9">Composed of three domains: the N-terminal N domain, which is responsible for interactions with the ribosome, the central G domain, which binds GTP, and the C-terminal M domain, which binds the RNA and the signal sequence of the RNC.</text>
</comment>
<dbReference type="InterPro" id="IPR027417">
    <property type="entry name" value="P-loop_NTPase"/>
</dbReference>
<keyword evidence="3 9" id="KW-0378">Hydrolase</keyword>
<dbReference type="GO" id="GO:0008312">
    <property type="term" value="F:7S RNA binding"/>
    <property type="evidence" value="ECO:0007669"/>
    <property type="project" value="InterPro"/>
</dbReference>
<organism evidence="11 12">
    <name type="scientific">Candidatus Brevifilum fermentans</name>
    <dbReference type="NCBI Taxonomy" id="1986204"/>
    <lineage>
        <taxon>Bacteria</taxon>
        <taxon>Bacillati</taxon>
        <taxon>Chloroflexota</taxon>
        <taxon>Anaerolineae</taxon>
        <taxon>Anaerolineales</taxon>
        <taxon>Anaerolineaceae</taxon>
        <taxon>Candidatus Brevifilum</taxon>
    </lineage>
</organism>
<keyword evidence="5 9" id="KW-0342">GTP-binding</keyword>
<dbReference type="SMART" id="SM00382">
    <property type="entry name" value="AAA"/>
    <property type="match status" value="1"/>
</dbReference>
<proteinExistence type="inferred from homology"/>
<name>A0A1Y6K7B0_9CHLR</name>
<dbReference type="GO" id="GO:0003924">
    <property type="term" value="F:GTPase activity"/>
    <property type="evidence" value="ECO:0007669"/>
    <property type="project" value="UniProtKB-UniRule"/>
</dbReference>
<dbReference type="InterPro" id="IPR003593">
    <property type="entry name" value="AAA+_ATPase"/>
</dbReference>
<dbReference type="Gene3D" id="3.40.50.300">
    <property type="entry name" value="P-loop containing nucleotide triphosphate hydrolases"/>
    <property type="match status" value="1"/>
</dbReference>
<dbReference type="SUPFAM" id="SSF52540">
    <property type="entry name" value="P-loop containing nucleoside triphosphate hydrolases"/>
    <property type="match status" value="1"/>
</dbReference>
<feature type="binding site" evidence="9">
    <location>
        <begin position="187"/>
        <end position="191"/>
    </location>
    <ligand>
        <name>GTP</name>
        <dbReference type="ChEBI" id="CHEBI:37565"/>
    </ligand>
</feature>
<dbReference type="PANTHER" id="PTHR11564:SF5">
    <property type="entry name" value="SIGNAL RECOGNITION PARTICLE SUBUNIT SRP54"/>
    <property type="match status" value="1"/>
</dbReference>
<dbReference type="Pfam" id="PF02881">
    <property type="entry name" value="SRP54_N"/>
    <property type="match status" value="1"/>
</dbReference>
<dbReference type="Pfam" id="PF00448">
    <property type="entry name" value="SRP54"/>
    <property type="match status" value="1"/>
</dbReference>
<dbReference type="NCBIfam" id="TIGR00959">
    <property type="entry name" value="ffh"/>
    <property type="match status" value="1"/>
</dbReference>
<protein>
    <recommendedName>
        <fullName evidence="9">Signal recognition particle protein</fullName>
        <ecNumber evidence="9">3.6.5.4</ecNumber>
    </recommendedName>
    <alternativeName>
        <fullName evidence="9">Fifty-four homolog</fullName>
    </alternativeName>
</protein>
<dbReference type="InterPro" id="IPR004125">
    <property type="entry name" value="Signal_recog_particle_SRP54_M"/>
</dbReference>
<sequence>MFENLTERLSGIFENLRRRGRLSEADVDAAMREVRLALLEADVHYGVVKQFTNRVKERAVGHDISRALNPAQQVIKIVNEELIQTLGPPSSLQLKGERPYVIVLVGLQGSGKTTAAAKLAKRLRAMGERTMLVAADPYRPAAVTQLQTLAEQIGVPVFHDADLTPPKLAEKAYQTARKGGVSVVILDTAGRSQMDQDLMDELRAIEKKVPVTETILVVDAMIGQEALNVAQGFRQALPLSGLFLTKIDGDARGGAAISIREVTGIPIKFLGVGESIDAIEEYNPDRLASRILGMGDLLGLIEKAESAFDQQEAEKQAEKLMRGEFTLEDFAKQLKQMRKMGPLAQVMEMLPGHMGQVARQVDPREAEDQLKQIEAVINSMTVEERRSPKILNASRRRRIARGSGLEVQVVNQVMKRFRETQRLISTLQKSGGKGLGRLMG</sequence>
<evidence type="ECO:0000256" key="7">
    <source>
        <dbReference type="ARBA" id="ARBA00023274"/>
    </source>
</evidence>
<dbReference type="InterPro" id="IPR004780">
    <property type="entry name" value="SRP"/>
</dbReference>
<evidence type="ECO:0000256" key="2">
    <source>
        <dbReference type="ARBA" id="ARBA00022741"/>
    </source>
</evidence>
<dbReference type="GO" id="GO:0048500">
    <property type="term" value="C:signal recognition particle"/>
    <property type="evidence" value="ECO:0007669"/>
    <property type="project" value="UniProtKB-UniRule"/>
</dbReference>
<dbReference type="PROSITE" id="PS00300">
    <property type="entry name" value="SRP54"/>
    <property type="match status" value="1"/>
</dbReference>